<sequence length="48" mass="5689">MTKKNKTVTHELVSDEKGTYISEVQNFNKPEDYEDAFKNYYPKNSIED</sequence>
<organism evidence="1 2">
    <name type="scientific">Clostridium septicum</name>
    <dbReference type="NCBI Taxonomy" id="1504"/>
    <lineage>
        <taxon>Bacteria</taxon>
        <taxon>Bacillati</taxon>
        <taxon>Bacillota</taxon>
        <taxon>Clostridia</taxon>
        <taxon>Eubacteriales</taxon>
        <taxon>Clostridiaceae</taxon>
        <taxon>Clostridium</taxon>
    </lineage>
</organism>
<gene>
    <name evidence="1" type="ORF">NH397_09850</name>
</gene>
<dbReference type="GeneID" id="303562161"/>
<proteinExistence type="predicted"/>
<dbReference type="Proteomes" id="UP001055437">
    <property type="component" value="Chromosome"/>
</dbReference>
<dbReference type="EMBL" id="CP099799">
    <property type="protein sequence ID" value="USR99808.1"/>
    <property type="molecule type" value="Genomic_DNA"/>
</dbReference>
<protein>
    <submittedName>
        <fullName evidence="1">Uncharacterized protein</fullName>
    </submittedName>
</protein>
<reference evidence="1" key="1">
    <citation type="submission" date="2022-06" db="EMBL/GenBank/DDBJ databases">
        <authorList>
            <person name="Holder M.E."/>
            <person name="Ajami N.J."/>
            <person name="Petrosino J.F."/>
        </authorList>
    </citation>
    <scope>NUCLEOTIDE SEQUENCE</scope>
    <source>
        <strain evidence="1">RMA 8861</strain>
    </source>
</reference>
<evidence type="ECO:0000313" key="1">
    <source>
        <dbReference type="EMBL" id="USR99808.1"/>
    </source>
</evidence>
<name>A0ABY5AZ57_CLOSE</name>
<dbReference type="RefSeq" id="WP_162925928.1">
    <property type="nucleotide sequence ID" value="NZ_CABMIZ010000010.1"/>
</dbReference>
<evidence type="ECO:0000313" key="2">
    <source>
        <dbReference type="Proteomes" id="UP001055437"/>
    </source>
</evidence>
<accession>A0ABY5AZ57</accession>
<keyword evidence="2" id="KW-1185">Reference proteome</keyword>